<accession>A0A1I8A6B2</accession>
<evidence type="ECO:0000313" key="1">
    <source>
        <dbReference type="Proteomes" id="UP000095287"/>
    </source>
</evidence>
<dbReference type="WBParaSite" id="L893_g333.t1">
    <property type="protein sequence ID" value="L893_g333.t1"/>
    <property type="gene ID" value="L893_g333"/>
</dbReference>
<dbReference type="AlphaFoldDB" id="A0A1I8A6B2"/>
<dbReference type="GO" id="GO:0032006">
    <property type="term" value="P:regulation of TOR signaling"/>
    <property type="evidence" value="ECO:0007669"/>
    <property type="project" value="TreeGrafter"/>
</dbReference>
<organism evidence="1 2">
    <name type="scientific">Steinernema glaseri</name>
    <dbReference type="NCBI Taxonomy" id="37863"/>
    <lineage>
        <taxon>Eukaryota</taxon>
        <taxon>Metazoa</taxon>
        <taxon>Ecdysozoa</taxon>
        <taxon>Nematoda</taxon>
        <taxon>Chromadorea</taxon>
        <taxon>Rhabditida</taxon>
        <taxon>Tylenchina</taxon>
        <taxon>Panagrolaimomorpha</taxon>
        <taxon>Strongyloidoidea</taxon>
        <taxon>Steinernematidae</taxon>
        <taxon>Steinernema</taxon>
    </lineage>
</organism>
<dbReference type="PANTHER" id="PTHR16317">
    <property type="entry name" value="INTEGRIN ALPHA REPEAT DOMAIN-CONTAINING"/>
    <property type="match status" value="1"/>
</dbReference>
<dbReference type="PANTHER" id="PTHR16317:SF1">
    <property type="entry name" value="KICSTOR COMPLEX PROTEIN ITFG2"/>
    <property type="match status" value="1"/>
</dbReference>
<keyword evidence="1" id="KW-1185">Reference proteome</keyword>
<protein>
    <submittedName>
        <fullName evidence="2">Integrin-alpha FG-GAP repeat-containing protein 2</fullName>
    </submittedName>
</protein>
<dbReference type="Proteomes" id="UP000095287">
    <property type="component" value="Unplaced"/>
</dbReference>
<dbReference type="Pfam" id="PF15907">
    <property type="entry name" value="Itfg2"/>
    <property type="match status" value="1"/>
</dbReference>
<proteinExistence type="predicted"/>
<dbReference type="InterPro" id="IPR031793">
    <property type="entry name" value="KICSTOR_ITFG2"/>
</dbReference>
<reference evidence="2" key="1">
    <citation type="submission" date="2016-11" db="UniProtKB">
        <authorList>
            <consortium name="WormBaseParasite"/>
        </authorList>
    </citation>
    <scope>IDENTIFICATION</scope>
</reference>
<name>A0A1I8A6B2_9BILA</name>
<evidence type="ECO:0000313" key="2">
    <source>
        <dbReference type="WBParaSite" id="L893_g333.t1"/>
    </source>
</evidence>
<sequence length="164" mass="18111">MLTGYSMPPNMLVPTVHPRILLTSHLNSPCTAIVATASPFKGDLLNENLSYIVYGKANGEIVVSSEYGEIQQHIMAQPECAITAIVCGDCRHEGETEIFVIAANGVMRAFSYPRRHNRGVPNFTESECQFEQLLNANICFAEILDFDQDGKNEMLVAMTDRVGK</sequence>